<dbReference type="Gene3D" id="3.30.1330.60">
    <property type="entry name" value="OmpA-like domain"/>
    <property type="match status" value="1"/>
</dbReference>
<evidence type="ECO:0000256" key="2">
    <source>
        <dbReference type="ARBA" id="ARBA00022729"/>
    </source>
</evidence>
<dbReference type="Proteomes" id="UP000199321">
    <property type="component" value="Unassembled WGS sequence"/>
</dbReference>
<evidence type="ECO:0000259" key="8">
    <source>
        <dbReference type="PROSITE" id="PS51123"/>
    </source>
</evidence>
<dbReference type="SUPFAM" id="SSF103647">
    <property type="entry name" value="TSP type-3 repeat"/>
    <property type="match status" value="1"/>
</dbReference>
<feature type="compositionally biased region" description="Acidic residues" evidence="6">
    <location>
        <begin position="289"/>
        <end position="301"/>
    </location>
</feature>
<evidence type="ECO:0000256" key="6">
    <source>
        <dbReference type="SAM" id="MobiDB-lite"/>
    </source>
</evidence>
<dbReference type="OrthoDB" id="9805336at2"/>
<evidence type="ECO:0000256" key="1">
    <source>
        <dbReference type="ARBA" id="ARBA00004442"/>
    </source>
</evidence>
<dbReference type="InterPro" id="IPR003367">
    <property type="entry name" value="Thrombospondin_3-like_rpt"/>
</dbReference>
<dbReference type="Pfam" id="PF00691">
    <property type="entry name" value="OmpA"/>
    <property type="match status" value="1"/>
</dbReference>
<evidence type="ECO:0000313" key="9">
    <source>
        <dbReference type="EMBL" id="SDE49766.1"/>
    </source>
</evidence>
<reference evidence="9 10" key="1">
    <citation type="submission" date="2016-10" db="EMBL/GenBank/DDBJ databases">
        <authorList>
            <person name="de Groot N.N."/>
        </authorList>
    </citation>
    <scope>NUCLEOTIDE SEQUENCE [LARGE SCALE GENOMIC DNA]</scope>
    <source>
        <strain evidence="9 10">DSM 16195</strain>
    </source>
</reference>
<dbReference type="InterPro" id="IPR028974">
    <property type="entry name" value="TSP_type-3_rpt"/>
</dbReference>
<dbReference type="PROSITE" id="PS51123">
    <property type="entry name" value="OMPA_2"/>
    <property type="match status" value="1"/>
</dbReference>
<keyword evidence="4" id="KW-0998">Cell outer membrane</keyword>
<feature type="signal peptide" evidence="7">
    <location>
        <begin position="1"/>
        <end position="22"/>
    </location>
</feature>
<feature type="chain" id="PRO_5011775367" evidence="7">
    <location>
        <begin position="23"/>
        <end position="464"/>
    </location>
</feature>
<evidence type="ECO:0000256" key="5">
    <source>
        <dbReference type="PROSITE-ProRule" id="PRU00473"/>
    </source>
</evidence>
<dbReference type="GO" id="GO:0007155">
    <property type="term" value="P:cell adhesion"/>
    <property type="evidence" value="ECO:0007669"/>
    <property type="project" value="InterPro"/>
</dbReference>
<dbReference type="PANTHER" id="PTHR30329">
    <property type="entry name" value="STATOR ELEMENT OF FLAGELLAR MOTOR COMPLEX"/>
    <property type="match status" value="1"/>
</dbReference>
<dbReference type="InterPro" id="IPR006664">
    <property type="entry name" value="OMP_bac"/>
</dbReference>
<keyword evidence="10" id="KW-1185">Reference proteome</keyword>
<dbReference type="SUPFAM" id="SSF103088">
    <property type="entry name" value="OmpA-like"/>
    <property type="match status" value="1"/>
</dbReference>
<dbReference type="EMBL" id="FNBA01000001">
    <property type="protein sequence ID" value="SDE49766.1"/>
    <property type="molecule type" value="Genomic_DNA"/>
</dbReference>
<dbReference type="PRINTS" id="PR01021">
    <property type="entry name" value="OMPADOMAIN"/>
</dbReference>
<dbReference type="Pfam" id="PF02412">
    <property type="entry name" value="TSP_3"/>
    <property type="match status" value="5"/>
</dbReference>
<feature type="region of interest" description="Disordered" evidence="6">
    <location>
        <begin position="222"/>
        <end position="316"/>
    </location>
</feature>
<proteinExistence type="predicted"/>
<evidence type="ECO:0000313" key="10">
    <source>
        <dbReference type="Proteomes" id="UP000199321"/>
    </source>
</evidence>
<dbReference type="InterPro" id="IPR006665">
    <property type="entry name" value="OmpA-like"/>
</dbReference>
<feature type="domain" description="OmpA-like" evidence="8">
    <location>
        <begin position="349"/>
        <end position="464"/>
    </location>
</feature>
<dbReference type="InterPro" id="IPR036737">
    <property type="entry name" value="OmpA-like_sf"/>
</dbReference>
<dbReference type="Gene3D" id="4.10.1080.10">
    <property type="entry name" value="TSP type-3 repeat"/>
    <property type="match status" value="1"/>
</dbReference>
<feature type="compositionally biased region" description="Basic and acidic residues" evidence="6">
    <location>
        <begin position="306"/>
        <end position="316"/>
    </location>
</feature>
<dbReference type="AlphaFoldDB" id="A0A1G7DFJ7"/>
<dbReference type="PRINTS" id="PR01023">
    <property type="entry name" value="NAFLGMOTY"/>
</dbReference>
<gene>
    <name evidence="9" type="ORF">SAMN05421855_101923</name>
</gene>
<sequence length="464" mass="49745">MKHLNSILVAALIFLTVGVANAQDENNPWAIEVGANAVDLFPIGLADGQADSSPLRGDLFEEYFNVDDHWNILPSVSKLSIGRYVGSGFTFAAVGTINRIETIGDVPVDDLTYYGVDGEIKYSFRDLIAGPGGWFDPSLGLGGGYTWVDDIGFGTANGLVSFKFWLAENLALDLQSTYKHAFEDNYGRTHFQHSAGIMFKFGGKDTDGDGIYDKDDECPETPGLPEFNGCPDTDGDGIEDRNDACPNTPGTAEYNGCPDTDGDGITDAQDGCPTEAGPKSNNGCPIVDTDGDGVNDPDDACPNEAGPKENKGCPWSDKDGDGVFDKDDACPEVPGTVANKGCPEVSVEIIKQLNDYSKTILFDLGKSTIRQESYAVLQNIADIMKEYPNANFVIEGHTDSQGSDATNQKLSDSRASSVRTYLTTIGMSGSRLSSIGYGEARPIATNATKAGRQQNRRVEISLRK</sequence>
<dbReference type="CDD" id="cd07185">
    <property type="entry name" value="OmpA_C-like"/>
    <property type="match status" value="1"/>
</dbReference>
<keyword evidence="3 5" id="KW-0472">Membrane</keyword>
<protein>
    <submittedName>
        <fullName evidence="9">Thrombospondin type 3 repeat-containing protein</fullName>
    </submittedName>
</protein>
<comment type="subcellular location">
    <subcellularLocation>
        <location evidence="1">Cell outer membrane</location>
    </subcellularLocation>
</comment>
<keyword evidence="2 7" id="KW-0732">Signal</keyword>
<dbReference type="RefSeq" id="WP_093141082.1">
    <property type="nucleotide sequence ID" value="NZ_BMWO01000001.1"/>
</dbReference>
<evidence type="ECO:0000256" key="4">
    <source>
        <dbReference type="ARBA" id="ARBA00023237"/>
    </source>
</evidence>
<name>A0A1G7DFJ7_9FLAO</name>
<dbReference type="GO" id="GO:0005509">
    <property type="term" value="F:calcium ion binding"/>
    <property type="evidence" value="ECO:0007669"/>
    <property type="project" value="InterPro"/>
</dbReference>
<dbReference type="PANTHER" id="PTHR30329:SF21">
    <property type="entry name" value="LIPOPROTEIN YIAD-RELATED"/>
    <property type="match status" value="1"/>
</dbReference>
<evidence type="ECO:0000256" key="3">
    <source>
        <dbReference type="ARBA" id="ARBA00023136"/>
    </source>
</evidence>
<accession>A0A1G7DFJ7</accession>
<dbReference type="GO" id="GO:0009279">
    <property type="term" value="C:cell outer membrane"/>
    <property type="evidence" value="ECO:0007669"/>
    <property type="project" value="UniProtKB-SubCell"/>
</dbReference>
<organism evidence="9 10">
    <name type="scientific">Ulvibacter litoralis</name>
    <dbReference type="NCBI Taxonomy" id="227084"/>
    <lineage>
        <taxon>Bacteria</taxon>
        <taxon>Pseudomonadati</taxon>
        <taxon>Bacteroidota</taxon>
        <taxon>Flavobacteriia</taxon>
        <taxon>Flavobacteriales</taxon>
        <taxon>Flavobacteriaceae</taxon>
        <taxon>Ulvibacter</taxon>
    </lineage>
</organism>
<dbReference type="STRING" id="227084.SAMN05421855_101923"/>
<evidence type="ECO:0000256" key="7">
    <source>
        <dbReference type="SAM" id="SignalP"/>
    </source>
</evidence>
<dbReference type="InterPro" id="IPR050330">
    <property type="entry name" value="Bact_OuterMem_StrucFunc"/>
</dbReference>